<protein>
    <recommendedName>
        <fullName evidence="3">Reverse transcriptase domain-containing protein</fullName>
    </recommendedName>
</protein>
<dbReference type="OrthoDB" id="101614at2759"/>
<comment type="caution">
    <text evidence="1">The sequence shown here is derived from an EMBL/GenBank/DDBJ whole genome shotgun (WGS) entry which is preliminary data.</text>
</comment>
<keyword evidence="2" id="KW-1185">Reference proteome</keyword>
<dbReference type="InterPro" id="IPR053134">
    <property type="entry name" value="RNA-dir_DNA_polymerase"/>
</dbReference>
<evidence type="ECO:0000313" key="1">
    <source>
        <dbReference type="EMBL" id="RDX77846.1"/>
    </source>
</evidence>
<dbReference type="EMBL" id="QJKJ01009050">
    <property type="protein sequence ID" value="RDX77846.1"/>
    <property type="molecule type" value="Genomic_DNA"/>
</dbReference>
<dbReference type="Proteomes" id="UP000257109">
    <property type="component" value="Unassembled WGS sequence"/>
</dbReference>
<feature type="non-terminal residue" evidence="1">
    <location>
        <position position="1"/>
    </location>
</feature>
<dbReference type="AlphaFoldDB" id="A0A371FHS2"/>
<dbReference type="Gene3D" id="3.30.70.270">
    <property type="match status" value="1"/>
</dbReference>
<dbReference type="PANTHER" id="PTHR24559">
    <property type="entry name" value="TRANSPOSON TY3-I GAG-POL POLYPROTEIN"/>
    <property type="match status" value="1"/>
</dbReference>
<sequence length="105" mass="12438">MSFGLKNSRATYQRLMDHIFKDDIGNQLEIYVDDMVVKRRTSQQFVICNWSVEKTPTEAKSEEVSWIHHPSKYQLQLVSHQESRELWLMGELKYPHQKCVSQAKP</sequence>
<proteinExistence type="predicted"/>
<gene>
    <name evidence="1" type="ORF">CR513_41965</name>
</gene>
<dbReference type="InterPro" id="IPR043128">
    <property type="entry name" value="Rev_trsase/Diguanyl_cyclase"/>
</dbReference>
<evidence type="ECO:0008006" key="3">
    <source>
        <dbReference type="Google" id="ProtNLM"/>
    </source>
</evidence>
<dbReference type="SUPFAM" id="SSF56672">
    <property type="entry name" value="DNA/RNA polymerases"/>
    <property type="match status" value="1"/>
</dbReference>
<dbReference type="PANTHER" id="PTHR24559:SF444">
    <property type="entry name" value="REVERSE TRANSCRIPTASE DOMAIN-CONTAINING PROTEIN"/>
    <property type="match status" value="1"/>
</dbReference>
<dbReference type="InterPro" id="IPR043502">
    <property type="entry name" value="DNA/RNA_pol_sf"/>
</dbReference>
<organism evidence="1 2">
    <name type="scientific">Mucuna pruriens</name>
    <name type="common">Velvet bean</name>
    <name type="synonym">Dolichos pruriens</name>
    <dbReference type="NCBI Taxonomy" id="157652"/>
    <lineage>
        <taxon>Eukaryota</taxon>
        <taxon>Viridiplantae</taxon>
        <taxon>Streptophyta</taxon>
        <taxon>Embryophyta</taxon>
        <taxon>Tracheophyta</taxon>
        <taxon>Spermatophyta</taxon>
        <taxon>Magnoliopsida</taxon>
        <taxon>eudicotyledons</taxon>
        <taxon>Gunneridae</taxon>
        <taxon>Pentapetalae</taxon>
        <taxon>rosids</taxon>
        <taxon>fabids</taxon>
        <taxon>Fabales</taxon>
        <taxon>Fabaceae</taxon>
        <taxon>Papilionoideae</taxon>
        <taxon>50 kb inversion clade</taxon>
        <taxon>NPAAA clade</taxon>
        <taxon>indigoferoid/millettioid clade</taxon>
        <taxon>Phaseoleae</taxon>
        <taxon>Mucuna</taxon>
    </lineage>
</organism>
<reference evidence="1" key="1">
    <citation type="submission" date="2018-05" db="EMBL/GenBank/DDBJ databases">
        <title>Draft genome of Mucuna pruriens seed.</title>
        <authorList>
            <person name="Nnadi N.E."/>
            <person name="Vos R."/>
            <person name="Hasami M.H."/>
            <person name="Devisetty U.K."/>
            <person name="Aguiy J.C."/>
        </authorList>
    </citation>
    <scope>NUCLEOTIDE SEQUENCE [LARGE SCALE GENOMIC DNA]</scope>
    <source>
        <strain evidence="1">JCA_2017</strain>
    </source>
</reference>
<accession>A0A371FHS2</accession>
<evidence type="ECO:0000313" key="2">
    <source>
        <dbReference type="Proteomes" id="UP000257109"/>
    </source>
</evidence>
<name>A0A371FHS2_MUCPR</name>